<comment type="caution">
    <text evidence="2">The sequence shown here is derived from an EMBL/GenBank/DDBJ whole genome shotgun (WGS) entry which is preliminary data.</text>
</comment>
<organism evidence="2 3">
    <name type="scientific">Candidatus Curtissbacteria bacterium GW2011_GWA1_40_16</name>
    <dbReference type="NCBI Taxonomy" id="1618405"/>
    <lineage>
        <taxon>Bacteria</taxon>
        <taxon>Candidatus Curtissiibacteriota</taxon>
    </lineage>
</organism>
<keyword evidence="1" id="KW-1133">Transmembrane helix</keyword>
<feature type="transmembrane region" description="Helical" evidence="1">
    <location>
        <begin position="7"/>
        <end position="27"/>
    </location>
</feature>
<name>A0A0G0RE15_9BACT</name>
<evidence type="ECO:0000313" key="3">
    <source>
        <dbReference type="Proteomes" id="UP000034531"/>
    </source>
</evidence>
<dbReference type="EMBL" id="LBYI01000009">
    <property type="protein sequence ID" value="KKR50643.1"/>
    <property type="molecule type" value="Genomic_DNA"/>
</dbReference>
<reference evidence="2 3" key="1">
    <citation type="journal article" date="2015" name="Nature">
        <title>rRNA introns, odd ribosomes, and small enigmatic genomes across a large radiation of phyla.</title>
        <authorList>
            <person name="Brown C.T."/>
            <person name="Hug L.A."/>
            <person name="Thomas B.C."/>
            <person name="Sharon I."/>
            <person name="Castelle C.J."/>
            <person name="Singh A."/>
            <person name="Wilkins M.J."/>
            <person name="Williams K.H."/>
            <person name="Banfield J.F."/>
        </authorList>
    </citation>
    <scope>NUCLEOTIDE SEQUENCE [LARGE SCALE GENOMIC DNA]</scope>
</reference>
<proteinExistence type="predicted"/>
<sequence>MLKIIKTLFLVGIIFVIFYIVISIYLVKFDSTSPLGQNLRKSIIKYPFLVSFINLNQPGDNRYAYVSAHNPTISVKVFYTPNVIPDTDISTWITNMMTETVGKKIDLEMLPLTEAEALSYSDQDLNLIRKNNESEKFNNPVLNIYYLTSYAEKPSYLGLTLHRDTIFIFKQTMLDISEKLEITKRLEQSTVSHEWGHLLDLPHIEELGCVMSNYLETYENWPMKESMIPLTHCWSTLYALDKLKASAR</sequence>
<keyword evidence="1" id="KW-0472">Membrane</keyword>
<evidence type="ECO:0008006" key="4">
    <source>
        <dbReference type="Google" id="ProtNLM"/>
    </source>
</evidence>
<evidence type="ECO:0000313" key="2">
    <source>
        <dbReference type="EMBL" id="KKR50643.1"/>
    </source>
</evidence>
<gene>
    <name evidence="2" type="ORF">UT84_C0009G0030</name>
</gene>
<evidence type="ECO:0000256" key="1">
    <source>
        <dbReference type="SAM" id="Phobius"/>
    </source>
</evidence>
<dbReference type="Proteomes" id="UP000034531">
    <property type="component" value="Unassembled WGS sequence"/>
</dbReference>
<accession>A0A0G0RE15</accession>
<dbReference type="SUPFAM" id="SSF55486">
    <property type="entry name" value="Metalloproteases ('zincins'), catalytic domain"/>
    <property type="match status" value="1"/>
</dbReference>
<protein>
    <recommendedName>
        <fullName evidence="4">Peptidase M10 metallopeptidase domain-containing protein</fullName>
    </recommendedName>
</protein>
<dbReference type="AlphaFoldDB" id="A0A0G0RE15"/>
<keyword evidence="1" id="KW-0812">Transmembrane</keyword>